<protein>
    <recommendedName>
        <fullName evidence="2">THUMP domain-containing protein</fullName>
    </recommendedName>
</protein>
<proteinExistence type="predicted"/>
<gene>
    <name evidence="3" type="ORF">MSPICULIGERA_LOCUS20425</name>
</gene>
<dbReference type="SUPFAM" id="SSF143437">
    <property type="entry name" value="THUMP domain-like"/>
    <property type="match status" value="1"/>
</dbReference>
<dbReference type="GO" id="GO:0003723">
    <property type="term" value="F:RNA binding"/>
    <property type="evidence" value="ECO:0007669"/>
    <property type="project" value="InterPro"/>
</dbReference>
<organism evidence="3 4">
    <name type="scientific">Mesorhabditis spiculigera</name>
    <dbReference type="NCBI Taxonomy" id="96644"/>
    <lineage>
        <taxon>Eukaryota</taxon>
        <taxon>Metazoa</taxon>
        <taxon>Ecdysozoa</taxon>
        <taxon>Nematoda</taxon>
        <taxon>Chromadorea</taxon>
        <taxon>Rhabditida</taxon>
        <taxon>Rhabditina</taxon>
        <taxon>Rhabditomorpha</taxon>
        <taxon>Rhabditoidea</taxon>
        <taxon>Rhabditidae</taxon>
        <taxon>Mesorhabditinae</taxon>
        <taxon>Mesorhabditis</taxon>
    </lineage>
</organism>
<dbReference type="PANTHER" id="PTHR13452">
    <property type="entry name" value="THUMP DOMAIN CONTAINING PROTEIN 1-RELATED"/>
    <property type="match status" value="1"/>
</dbReference>
<dbReference type="Proteomes" id="UP001177023">
    <property type="component" value="Unassembled WGS sequence"/>
</dbReference>
<comment type="caution">
    <text evidence="3">The sequence shown here is derived from an EMBL/GenBank/DDBJ whole genome shotgun (WGS) entry which is preliminary data.</text>
</comment>
<dbReference type="CDD" id="cd11717">
    <property type="entry name" value="THUMP_THUMPD1_like"/>
    <property type="match status" value="1"/>
</dbReference>
<feature type="non-terminal residue" evidence="3">
    <location>
        <position position="276"/>
    </location>
</feature>
<dbReference type="PANTHER" id="PTHR13452:SF10">
    <property type="entry name" value="THUMP DOMAIN-CONTAINING PROTEIN 1"/>
    <property type="match status" value="1"/>
</dbReference>
<feature type="region of interest" description="Disordered" evidence="1">
    <location>
        <begin position="238"/>
        <end position="276"/>
    </location>
</feature>
<dbReference type="Pfam" id="PF02926">
    <property type="entry name" value="THUMP"/>
    <property type="match status" value="1"/>
</dbReference>
<evidence type="ECO:0000256" key="1">
    <source>
        <dbReference type="SAM" id="MobiDB-lite"/>
    </source>
</evidence>
<keyword evidence="4" id="KW-1185">Reference proteome</keyword>
<feature type="domain" description="THUMP" evidence="2">
    <location>
        <begin position="149"/>
        <end position="220"/>
    </location>
</feature>
<sequence>MATRKKRYDRWNSNTKQKSVEAGLSGLFFTCHGDERRALREAYTIIEHFAEGDRPVPAPSRSEETLDTDTDFEKECVSMRGKTNEGGARPKQRPTGVKNCLFVAIQGCDSTKLSLEIVGYCQQDSNCRFLDRVIPVNITLPVDMVKLNDVIFELAKKYLTTEEAAPPTYALEFKVRNNGSVEKGAVLEMLDAAVTAACPSAKVDLKRPKITFFIQAVKTIIMAGVAIDYHARRKYNLHPLEEKKDDQTAQTAEKASMVPDQIPDGGSPSEKRPRLE</sequence>
<dbReference type="InterPro" id="IPR040183">
    <property type="entry name" value="THUMPD1-like"/>
</dbReference>
<evidence type="ECO:0000313" key="4">
    <source>
        <dbReference type="Proteomes" id="UP001177023"/>
    </source>
</evidence>
<dbReference type="InterPro" id="IPR004114">
    <property type="entry name" value="THUMP_dom"/>
</dbReference>
<accession>A0AA36GB93</accession>
<dbReference type="AlphaFoldDB" id="A0AA36GB93"/>
<evidence type="ECO:0000259" key="2">
    <source>
        <dbReference type="Pfam" id="PF02926"/>
    </source>
</evidence>
<name>A0AA36GB93_9BILA</name>
<evidence type="ECO:0000313" key="3">
    <source>
        <dbReference type="EMBL" id="CAJ0582286.1"/>
    </source>
</evidence>
<dbReference type="GO" id="GO:0006400">
    <property type="term" value="P:tRNA modification"/>
    <property type="evidence" value="ECO:0007669"/>
    <property type="project" value="InterPro"/>
</dbReference>
<dbReference type="Gene3D" id="3.30.2300.10">
    <property type="entry name" value="THUMP superfamily"/>
    <property type="match status" value="1"/>
</dbReference>
<dbReference type="EMBL" id="CATQJA010002664">
    <property type="protein sequence ID" value="CAJ0582286.1"/>
    <property type="molecule type" value="Genomic_DNA"/>
</dbReference>
<reference evidence="3" key="1">
    <citation type="submission" date="2023-06" db="EMBL/GenBank/DDBJ databases">
        <authorList>
            <person name="Delattre M."/>
        </authorList>
    </citation>
    <scope>NUCLEOTIDE SEQUENCE</scope>
    <source>
        <strain evidence="3">AF72</strain>
    </source>
</reference>